<feature type="transmembrane region" description="Helical" evidence="1">
    <location>
        <begin position="117"/>
        <end position="140"/>
    </location>
</feature>
<keyword evidence="1" id="KW-0812">Transmembrane</keyword>
<keyword evidence="3" id="KW-1185">Reference proteome</keyword>
<evidence type="ECO:0000256" key="1">
    <source>
        <dbReference type="SAM" id="Phobius"/>
    </source>
</evidence>
<gene>
    <name evidence="2" type="ORF">NSA23_15080</name>
</gene>
<reference evidence="2" key="1">
    <citation type="submission" date="2022-07" db="EMBL/GenBank/DDBJ databases">
        <title>Enhanced cultured diversity of the mouse gut microbiota enables custom-made synthetic communities.</title>
        <authorList>
            <person name="Afrizal A."/>
        </authorList>
    </citation>
    <scope>NUCLEOTIDE SEQUENCE</scope>
    <source>
        <strain evidence="2">DSM 29482</strain>
    </source>
</reference>
<comment type="caution">
    <text evidence="2">The sequence shown here is derived from an EMBL/GenBank/DDBJ whole genome shotgun (WGS) entry which is preliminary data.</text>
</comment>
<sequence>MIGLLKKDFYLIIKNFKAIQIFALIPPIFAATQNPNFIMPIFSIMVSMILASQVSQTMNIDESEKWNRNLTAMPISSSREAGSKYILLILTALLSSVILLLLGFWAEKKGLIAEPFILIYSLLGFFYAIAYGSIIIPAAYKFGVYNTKYILMIFIFIPTIIPLILNSLDINYNFDFILRLRLSTIVSIIIFLTIVMMSISFLLSKIILYKKEIS</sequence>
<dbReference type="RefSeq" id="WP_042682441.1">
    <property type="nucleotide sequence ID" value="NZ_CABKTM010000044.1"/>
</dbReference>
<dbReference type="AlphaFoldDB" id="A0A9X2MJZ0"/>
<keyword evidence="1" id="KW-0472">Membrane</keyword>
<accession>A0A9X2MJZ0</accession>
<dbReference type="OrthoDB" id="1655186at2"/>
<dbReference type="Pfam" id="PF13346">
    <property type="entry name" value="ABC2_membrane_5"/>
    <property type="match status" value="1"/>
</dbReference>
<dbReference type="EMBL" id="JANJZL010000017">
    <property type="protein sequence ID" value="MCR2045423.1"/>
    <property type="molecule type" value="Genomic_DNA"/>
</dbReference>
<keyword evidence="1" id="KW-1133">Transmembrane helix</keyword>
<name>A0A9X2MJZ0_9FIRM</name>
<evidence type="ECO:0000313" key="3">
    <source>
        <dbReference type="Proteomes" id="UP001142078"/>
    </source>
</evidence>
<feature type="transmembrane region" description="Helical" evidence="1">
    <location>
        <begin position="185"/>
        <end position="208"/>
    </location>
</feature>
<dbReference type="Proteomes" id="UP001142078">
    <property type="component" value="Unassembled WGS sequence"/>
</dbReference>
<organism evidence="2 3">
    <name type="scientific">Anaerosalibacter massiliensis</name>
    <dbReference type="NCBI Taxonomy" id="1347392"/>
    <lineage>
        <taxon>Bacteria</taxon>
        <taxon>Bacillati</taxon>
        <taxon>Bacillota</taxon>
        <taxon>Tissierellia</taxon>
        <taxon>Tissierellales</taxon>
        <taxon>Sporanaerobacteraceae</taxon>
        <taxon>Anaerosalibacter</taxon>
    </lineage>
</organism>
<protein>
    <submittedName>
        <fullName evidence="2">ABC-2 transporter permease</fullName>
    </submittedName>
</protein>
<evidence type="ECO:0000313" key="2">
    <source>
        <dbReference type="EMBL" id="MCR2045423.1"/>
    </source>
</evidence>
<feature type="transmembrane region" description="Helical" evidence="1">
    <location>
        <begin position="85"/>
        <end position="105"/>
    </location>
</feature>
<proteinExistence type="predicted"/>
<dbReference type="InterPro" id="IPR025699">
    <property type="entry name" value="ABC2_memb-like"/>
</dbReference>
<feature type="transmembrane region" description="Helical" evidence="1">
    <location>
        <begin position="149"/>
        <end position="165"/>
    </location>
</feature>